<proteinExistence type="predicted"/>
<name>A0A1X7U5H5_AMPQE</name>
<sequence>NHIRSHYIDNVPILLLQLLYESQNTTLCQVLANHSLCLNRRVSLSLFDLLCLSYCINNSNTTLHLEDVHNYISHEHTILLQTQCKGLE</sequence>
<accession>A0A1X7U5H5</accession>
<protein>
    <submittedName>
        <fullName evidence="1">Uncharacterized protein</fullName>
    </submittedName>
</protein>
<dbReference type="InParanoid" id="A0A1X7U5H5"/>
<evidence type="ECO:0000313" key="1">
    <source>
        <dbReference type="EnsemblMetazoa" id="Aqu2.1.22908_001"/>
    </source>
</evidence>
<organism evidence="1">
    <name type="scientific">Amphimedon queenslandica</name>
    <name type="common">Sponge</name>
    <dbReference type="NCBI Taxonomy" id="400682"/>
    <lineage>
        <taxon>Eukaryota</taxon>
        <taxon>Metazoa</taxon>
        <taxon>Porifera</taxon>
        <taxon>Demospongiae</taxon>
        <taxon>Heteroscleromorpha</taxon>
        <taxon>Haplosclerida</taxon>
        <taxon>Niphatidae</taxon>
        <taxon>Amphimedon</taxon>
    </lineage>
</organism>
<reference evidence="1" key="1">
    <citation type="submission" date="2017-05" db="UniProtKB">
        <authorList>
            <consortium name="EnsemblMetazoa"/>
        </authorList>
    </citation>
    <scope>IDENTIFICATION</scope>
</reference>
<dbReference type="AlphaFoldDB" id="A0A1X7U5H5"/>
<dbReference type="EnsemblMetazoa" id="Aqu2.1.22908_001">
    <property type="protein sequence ID" value="Aqu2.1.22908_001"/>
    <property type="gene ID" value="Aqu2.1.22908"/>
</dbReference>